<dbReference type="KEGG" id="fal:FRAAL3760"/>
<evidence type="ECO:0000256" key="6">
    <source>
        <dbReference type="ARBA" id="ARBA00050026"/>
    </source>
</evidence>
<dbReference type="InterPro" id="IPR002421">
    <property type="entry name" value="5-3_exonuclease"/>
</dbReference>
<keyword evidence="4" id="KW-0238">DNA-binding</keyword>
<dbReference type="InterPro" id="IPR008918">
    <property type="entry name" value="HhH2"/>
</dbReference>
<feature type="region of interest" description="Disordered" evidence="7">
    <location>
        <begin position="282"/>
        <end position="312"/>
    </location>
</feature>
<keyword evidence="2 9" id="KW-0378">Hydrolase</keyword>
<evidence type="ECO:0000259" key="8">
    <source>
        <dbReference type="SMART" id="SM00475"/>
    </source>
</evidence>
<dbReference type="Proteomes" id="UP000000657">
    <property type="component" value="Chromosome"/>
</dbReference>
<dbReference type="InterPro" id="IPR020045">
    <property type="entry name" value="DNA_polI_H3TH"/>
</dbReference>
<feature type="compositionally biased region" description="Low complexity" evidence="7">
    <location>
        <begin position="294"/>
        <end position="305"/>
    </location>
</feature>
<keyword evidence="3 9" id="KW-0269">Exonuclease</keyword>
<evidence type="ECO:0000313" key="10">
    <source>
        <dbReference type="Proteomes" id="UP000000657"/>
    </source>
</evidence>
<evidence type="ECO:0000313" key="9">
    <source>
        <dbReference type="EMBL" id="CAJ62403.1"/>
    </source>
</evidence>
<dbReference type="GO" id="GO:0017108">
    <property type="term" value="F:5'-flap endonuclease activity"/>
    <property type="evidence" value="ECO:0007669"/>
    <property type="project" value="InterPro"/>
</dbReference>
<accession>Q0RJA9</accession>
<dbReference type="SUPFAM" id="SSF88723">
    <property type="entry name" value="PIN domain-like"/>
    <property type="match status" value="1"/>
</dbReference>
<organism evidence="9 10">
    <name type="scientific">Frankia alni (strain DSM 45986 / CECT 9034 / ACN14a)</name>
    <dbReference type="NCBI Taxonomy" id="326424"/>
    <lineage>
        <taxon>Bacteria</taxon>
        <taxon>Bacillati</taxon>
        <taxon>Actinomycetota</taxon>
        <taxon>Actinomycetes</taxon>
        <taxon>Frankiales</taxon>
        <taxon>Frankiaceae</taxon>
        <taxon>Frankia</taxon>
    </lineage>
</organism>
<dbReference type="Gene3D" id="3.40.50.1010">
    <property type="entry name" value="5'-nuclease"/>
    <property type="match status" value="1"/>
</dbReference>
<dbReference type="PANTHER" id="PTHR42646:SF2">
    <property type="entry name" value="5'-3' EXONUCLEASE FAMILY PROTEIN"/>
    <property type="match status" value="1"/>
</dbReference>
<dbReference type="Gene3D" id="1.10.150.20">
    <property type="entry name" value="5' to 3' exonuclease, C-terminal subdomain"/>
    <property type="match status" value="1"/>
</dbReference>
<keyword evidence="1" id="KW-0540">Nuclease</keyword>
<name>Q0RJA9_FRAAA</name>
<dbReference type="HOGENOM" id="CLU_004675_1_3_11"/>
<feature type="domain" description="5'-3' exonuclease" evidence="8">
    <location>
        <begin position="21"/>
        <end position="354"/>
    </location>
</feature>
<dbReference type="SMART" id="SM00475">
    <property type="entry name" value="53EXOc"/>
    <property type="match status" value="1"/>
</dbReference>
<keyword evidence="10" id="KW-1185">Reference proteome</keyword>
<dbReference type="EMBL" id="CT573213">
    <property type="protein sequence ID" value="CAJ62403.1"/>
    <property type="molecule type" value="Genomic_DNA"/>
</dbReference>
<dbReference type="CDD" id="cd09898">
    <property type="entry name" value="H3TH_53EXO"/>
    <property type="match status" value="1"/>
</dbReference>
<dbReference type="AlphaFoldDB" id="Q0RJA9"/>
<evidence type="ECO:0000256" key="4">
    <source>
        <dbReference type="ARBA" id="ARBA00023125"/>
    </source>
</evidence>
<evidence type="ECO:0000256" key="1">
    <source>
        <dbReference type="ARBA" id="ARBA00022722"/>
    </source>
</evidence>
<sequence>MMAGGPAVDPVATGAARAPGGGLLLADAPSLYFRAFYGVPRSVRAPDGTPVNAVRGLLDVLARQIVEVRPRGLVACFDADWRPAFRVALLASYKAHRVAVPAGRAGVSAPGGAVVGDAAAGRVGAGGDGAAGGEVEEVADELTVQLPIIDAVLDAFGIARAAAAGFEADDVIATLATRHGGGARGGGVDILTGDRDLFQLVDDAAGVRVRYAVEKFAVVDEASVRARYDIPGRAYADFAVLRGDPSDGLPGVAGIGAKTAAALLNRFGSLAAILAALDTPPPAAAPPTPPASTPPASVASAAVAPGGRGGGQVQGVPVAARRRLLAARDYLDAAVGVVAVVRDCDVGDVDGRLPVSPADPQAVLALSERWGLAGPCTRLVSALGAVAAG</sequence>
<dbReference type="GO" id="GO:0008409">
    <property type="term" value="F:5'-3' exonuclease activity"/>
    <property type="evidence" value="ECO:0007669"/>
    <property type="project" value="InterPro"/>
</dbReference>
<dbReference type="InterPro" id="IPR029060">
    <property type="entry name" value="PIN-like_dom_sf"/>
</dbReference>
<dbReference type="SMART" id="SM00279">
    <property type="entry name" value="HhH2"/>
    <property type="match status" value="1"/>
</dbReference>
<evidence type="ECO:0000256" key="7">
    <source>
        <dbReference type="SAM" id="MobiDB-lite"/>
    </source>
</evidence>
<evidence type="ECO:0000256" key="2">
    <source>
        <dbReference type="ARBA" id="ARBA00022801"/>
    </source>
</evidence>
<dbReference type="Pfam" id="PF01367">
    <property type="entry name" value="5_3_exonuc"/>
    <property type="match status" value="1"/>
</dbReference>
<dbReference type="CDD" id="cd09859">
    <property type="entry name" value="PIN_53EXO"/>
    <property type="match status" value="1"/>
</dbReference>
<evidence type="ECO:0000256" key="3">
    <source>
        <dbReference type="ARBA" id="ARBA00022839"/>
    </source>
</evidence>
<dbReference type="STRING" id="326424.FRAAL3760"/>
<feature type="compositionally biased region" description="Pro residues" evidence="7">
    <location>
        <begin position="282"/>
        <end position="293"/>
    </location>
</feature>
<dbReference type="InterPro" id="IPR036279">
    <property type="entry name" value="5-3_exonuclease_C_sf"/>
</dbReference>
<comment type="function">
    <text evidence="5">5'-3' exonuclease acting preferentially on double-stranded DNA.</text>
</comment>
<proteinExistence type="predicted"/>
<dbReference type="InterPro" id="IPR038969">
    <property type="entry name" value="FEN"/>
</dbReference>
<reference evidence="9 10" key="1">
    <citation type="journal article" date="2007" name="Genome Res.">
        <title>Genome characteristics of facultatively symbiotic Frankia sp. strains reflect host range and host plant biogeography.</title>
        <authorList>
            <person name="Normand P."/>
            <person name="Lapierre P."/>
            <person name="Tisa L.S."/>
            <person name="Gogarten J.P."/>
            <person name="Alloisio N."/>
            <person name="Bagnarol E."/>
            <person name="Bassi C.A."/>
            <person name="Berry A.M."/>
            <person name="Bickhart D.M."/>
            <person name="Choisne N."/>
            <person name="Couloux A."/>
            <person name="Cournoyer B."/>
            <person name="Cruveiller S."/>
            <person name="Daubin V."/>
            <person name="Demange N."/>
            <person name="Francino M.P."/>
            <person name="Goltsman E."/>
            <person name="Huang Y."/>
            <person name="Kopp O.R."/>
            <person name="Labarre L."/>
            <person name="Lapidus A."/>
            <person name="Lavire C."/>
            <person name="Marechal J."/>
            <person name="Martinez M."/>
            <person name="Mastronunzio J.E."/>
            <person name="Mullin B.C."/>
            <person name="Niemann J."/>
            <person name="Pujic P."/>
            <person name="Rawnsley T."/>
            <person name="Rouy Z."/>
            <person name="Schenowitz C."/>
            <person name="Sellstedt A."/>
            <person name="Tavares F."/>
            <person name="Tomkins J.P."/>
            <person name="Vallenet D."/>
            <person name="Valverde C."/>
            <person name="Wall L.G."/>
            <person name="Wang Y."/>
            <person name="Medigue C."/>
            <person name="Benson D.R."/>
        </authorList>
    </citation>
    <scope>NUCLEOTIDE SEQUENCE [LARGE SCALE GENOMIC DNA]</scope>
    <source>
        <strain evidence="10">DSM 45986 / CECT 9034 / ACN14a</strain>
    </source>
</reference>
<dbReference type="SUPFAM" id="SSF47807">
    <property type="entry name" value="5' to 3' exonuclease, C-terminal subdomain"/>
    <property type="match status" value="1"/>
</dbReference>
<dbReference type="Pfam" id="PF02739">
    <property type="entry name" value="5_3_exonuc_N"/>
    <property type="match status" value="1"/>
</dbReference>
<protein>
    <recommendedName>
        <fullName evidence="6">5'-3' exonuclease</fullName>
    </recommendedName>
</protein>
<dbReference type="InterPro" id="IPR020046">
    <property type="entry name" value="5-3_exonucl_a-hlix_arch_N"/>
</dbReference>
<dbReference type="GO" id="GO:0003677">
    <property type="term" value="F:DNA binding"/>
    <property type="evidence" value="ECO:0007669"/>
    <property type="project" value="UniProtKB-KW"/>
</dbReference>
<dbReference type="PANTHER" id="PTHR42646">
    <property type="entry name" value="FLAP ENDONUCLEASE XNI"/>
    <property type="match status" value="1"/>
</dbReference>
<dbReference type="GO" id="GO:0033567">
    <property type="term" value="P:DNA replication, Okazaki fragment processing"/>
    <property type="evidence" value="ECO:0007669"/>
    <property type="project" value="InterPro"/>
</dbReference>
<gene>
    <name evidence="9" type="ordered locus">FRAAL3760</name>
</gene>
<evidence type="ECO:0000256" key="5">
    <source>
        <dbReference type="ARBA" id="ARBA00049957"/>
    </source>
</evidence>
<dbReference type="eggNOG" id="COG0258">
    <property type="taxonomic scope" value="Bacteria"/>
</dbReference>